<gene>
    <name evidence="1" type="ORF">PYK22_01600</name>
</gene>
<dbReference type="STRING" id="454194.PYK22_01600"/>
<name>A0A0B6WZM7_9BACT</name>
<reference evidence="1 2" key="1">
    <citation type="submission" date="2013-12" db="EMBL/GenBank/DDBJ databases">
        <authorList>
            <person name="Stott M."/>
        </authorList>
    </citation>
    <scope>NUCLEOTIDE SEQUENCE [LARGE SCALE GENOMIC DNA]</scope>
    <source>
        <strain evidence="1 2">K22</strain>
    </source>
</reference>
<sequence length="93" mass="10862">MKSQIMQVSMIRTAENIADLEREFSILPPVIFDRENRISKSFKASAPYAVCWRVRFDRENKISKSFKVPDCFDYIYLYAPSNSQPLAVSYTQL</sequence>
<accession>A0A0B6WZM7</accession>
<evidence type="ECO:0000313" key="1">
    <source>
        <dbReference type="EMBL" id="CDM65595.1"/>
    </source>
</evidence>
<organism evidence="1 2">
    <name type="scientific">Pyrinomonas methylaliphatogenes</name>
    <dbReference type="NCBI Taxonomy" id="454194"/>
    <lineage>
        <taxon>Bacteria</taxon>
        <taxon>Pseudomonadati</taxon>
        <taxon>Acidobacteriota</taxon>
        <taxon>Blastocatellia</taxon>
        <taxon>Blastocatellales</taxon>
        <taxon>Pyrinomonadaceae</taxon>
        <taxon>Pyrinomonas</taxon>
    </lineage>
</organism>
<dbReference type="AlphaFoldDB" id="A0A0B6WZM7"/>
<proteinExistence type="predicted"/>
<dbReference type="Proteomes" id="UP000031518">
    <property type="component" value="Unassembled WGS sequence"/>
</dbReference>
<protein>
    <submittedName>
        <fullName evidence="1">Uncharacterized protein</fullName>
    </submittedName>
</protein>
<evidence type="ECO:0000313" key="2">
    <source>
        <dbReference type="Proteomes" id="UP000031518"/>
    </source>
</evidence>
<dbReference type="EMBL" id="CBXV010000005">
    <property type="protein sequence ID" value="CDM65595.1"/>
    <property type="molecule type" value="Genomic_DNA"/>
</dbReference>
<keyword evidence="2" id="KW-1185">Reference proteome</keyword>
<reference evidence="1 2" key="2">
    <citation type="submission" date="2015-01" db="EMBL/GenBank/DDBJ databases">
        <title>Complete genome sequence of Pyrinomonas methylaliphatogenes type strain K22T.</title>
        <authorList>
            <person name="Lee K.C.Y."/>
            <person name="Power J.F."/>
            <person name="Dunfield P.F."/>
            <person name="Morgan X.C."/>
            <person name="Huttenhower C."/>
            <person name="Stott M.B."/>
        </authorList>
    </citation>
    <scope>NUCLEOTIDE SEQUENCE [LARGE SCALE GENOMIC DNA]</scope>
    <source>
        <strain evidence="1 2">K22</strain>
    </source>
</reference>